<evidence type="ECO:0000313" key="3">
    <source>
        <dbReference type="Proteomes" id="UP000475325"/>
    </source>
</evidence>
<feature type="region of interest" description="Disordered" evidence="1">
    <location>
        <begin position="96"/>
        <end position="117"/>
    </location>
</feature>
<dbReference type="EMBL" id="WIQW01000019">
    <property type="protein sequence ID" value="KAF3103125.1"/>
    <property type="molecule type" value="Genomic_DNA"/>
</dbReference>
<protein>
    <submittedName>
        <fullName evidence="2">Uncharacterized protein</fullName>
    </submittedName>
</protein>
<evidence type="ECO:0000313" key="2">
    <source>
        <dbReference type="EMBL" id="KAF3103125.1"/>
    </source>
</evidence>
<evidence type="ECO:0000256" key="1">
    <source>
        <dbReference type="SAM" id="MobiDB-lite"/>
    </source>
</evidence>
<proteinExistence type="predicted"/>
<gene>
    <name evidence="2" type="ORF">TWF102_003943</name>
</gene>
<reference evidence="2 3" key="1">
    <citation type="submission" date="2019-06" db="EMBL/GenBank/DDBJ databases">
        <authorList>
            <person name="Palmer J.M."/>
        </authorList>
    </citation>
    <scope>NUCLEOTIDE SEQUENCE [LARGE SCALE GENOMIC DNA]</scope>
    <source>
        <strain evidence="2 3">TWF102</strain>
    </source>
</reference>
<sequence>MSLSAFNQEATGSAGAFVLEAKFTTGRREKGIYPMKKSRSVSQNRSCTSNKHRHHLVHSCQVGVVPTDERILNKSITQLAFLEVFLEISINSMIEQSMGKKERKPHGQRRNFVARSS</sequence>
<comment type="caution">
    <text evidence="2">The sequence shown here is derived from an EMBL/GenBank/DDBJ whole genome shotgun (WGS) entry which is preliminary data.</text>
</comment>
<dbReference type="AlphaFoldDB" id="A0A7C8JBW9"/>
<accession>A0A7C8JBW9</accession>
<dbReference type="Proteomes" id="UP000475325">
    <property type="component" value="Unassembled WGS sequence"/>
</dbReference>
<name>A0A7C8JBW9_ORBOL</name>
<organism evidence="2 3">
    <name type="scientific">Orbilia oligospora</name>
    <name type="common">Nematode-trapping fungus</name>
    <name type="synonym">Arthrobotrys oligospora</name>
    <dbReference type="NCBI Taxonomy" id="2813651"/>
    <lineage>
        <taxon>Eukaryota</taxon>
        <taxon>Fungi</taxon>
        <taxon>Dikarya</taxon>
        <taxon>Ascomycota</taxon>
        <taxon>Pezizomycotina</taxon>
        <taxon>Orbiliomycetes</taxon>
        <taxon>Orbiliales</taxon>
        <taxon>Orbiliaceae</taxon>
        <taxon>Orbilia</taxon>
    </lineage>
</organism>